<dbReference type="InterPro" id="IPR035986">
    <property type="entry name" value="PKD_dom_sf"/>
</dbReference>
<protein>
    <submittedName>
        <fullName evidence="3">T9SS type B sorting domain-containing protein</fullName>
    </submittedName>
</protein>
<evidence type="ECO:0000256" key="1">
    <source>
        <dbReference type="SAM" id="Phobius"/>
    </source>
</evidence>
<dbReference type="SUPFAM" id="SSF49299">
    <property type="entry name" value="PKD domain"/>
    <property type="match status" value="2"/>
</dbReference>
<dbReference type="InterPro" id="IPR013783">
    <property type="entry name" value="Ig-like_fold"/>
</dbReference>
<dbReference type="InterPro" id="IPR022409">
    <property type="entry name" value="PKD/Chitinase_dom"/>
</dbReference>
<dbReference type="Gene3D" id="2.60.40.10">
    <property type="entry name" value="Immunoglobulins"/>
    <property type="match status" value="2"/>
</dbReference>
<dbReference type="SMART" id="SM00089">
    <property type="entry name" value="PKD"/>
    <property type="match status" value="2"/>
</dbReference>
<keyword evidence="1" id="KW-0812">Transmembrane</keyword>
<dbReference type="PROSITE" id="PS50093">
    <property type="entry name" value="PKD"/>
    <property type="match status" value="2"/>
</dbReference>
<proteinExistence type="predicted"/>
<dbReference type="NCBIfam" id="TIGR04131">
    <property type="entry name" value="Bac_Flav_CTERM"/>
    <property type="match status" value="1"/>
</dbReference>
<accession>A0A6N6RIJ9</accession>
<gene>
    <name evidence="3" type="ORF">F8C67_00140</name>
</gene>
<feature type="domain" description="PKD" evidence="2">
    <location>
        <begin position="817"/>
        <end position="863"/>
    </location>
</feature>
<dbReference type="PANTHER" id="PTHR35580:SF1">
    <property type="entry name" value="PHYTASE-LIKE DOMAIN-CONTAINING PROTEIN"/>
    <property type="match status" value="1"/>
</dbReference>
<dbReference type="Proteomes" id="UP000468650">
    <property type="component" value="Unassembled WGS sequence"/>
</dbReference>
<evidence type="ECO:0000259" key="2">
    <source>
        <dbReference type="PROSITE" id="PS50093"/>
    </source>
</evidence>
<dbReference type="EMBL" id="WBVO01000001">
    <property type="protein sequence ID" value="KAB2814173.1"/>
    <property type="molecule type" value="Genomic_DNA"/>
</dbReference>
<dbReference type="InterPro" id="IPR026341">
    <property type="entry name" value="T9SS_type_B"/>
</dbReference>
<dbReference type="OrthoDB" id="1652165at2"/>
<dbReference type="InterPro" id="IPR052918">
    <property type="entry name" value="Motility_Chemotaxis_Reg"/>
</dbReference>
<feature type="domain" description="PKD" evidence="2">
    <location>
        <begin position="870"/>
        <end position="935"/>
    </location>
</feature>
<comment type="caution">
    <text evidence="3">The sequence shown here is derived from an EMBL/GenBank/DDBJ whole genome shotgun (WGS) entry which is preliminary data.</text>
</comment>
<keyword evidence="1" id="KW-1133">Transmembrane helix</keyword>
<sequence>MVDPQATKSLIHRILDSMRKLYSSLYMLIATLLSLGGFAQIEAERMSVHAIFEANQGQWEGPFDYSLNLNNGGVFFEPGGYSVHLLNPEQLSRGQHQHHAHDHEGHHHEPVVPFNRIQSIAYTVEYVGANKMAPSSGGHKAPYHRNYFRGNDESKWASEVPLYGSVTYNDFYPNIDIRYYSKDDHFKYDFIVNPGGNPTAIQWSVVGTEMEIIEGELHYKAPFGDVVEWAPVVYQIVNGEKVIIPSSFQLSNGVASFDVGAYDSSLPLIIDPTVVFSTFSGSTSDNWGFSATYDLNGGLYGSGICFGTGYPTTNGVYDPNFTDGPSPNLTYVDATISKFSPDGKSLLYATYLGGSESDQPHSMIVNSQGQLIVYGVTGSSNFPTSANSADNTFGGGPNTVPFSFYPLNNPFYGFPAGTDAFIAVFSQNGSNLVGSTYIGGSGREAINTAIQRNYGDGSRGEVIVDPNDNIYVVTTTFSSDYPLVNSNVGGIAGQCDAGITKLNSNASSFIWSTMYGGTGADQGYGIEVADNGFVFITGGTNSQSIPGTTNGFDPTYNNNTDGYIARFDANGALTVATYLGTSTYDQSFLIDSDKYNAIYVFGQSSGNYPKTSGAWSYGSSRQFIHKFNNDLSSSIFSTAFGSSANNNMNLVPTAFNVDECLNILLSGWGGSVNSQAGFLGGNVRGLPTTSDAEQTSTDGSDFYFMSLSANGQSLSYATYFGGSVSEHVDGGTSRFSPDGQIYQAVCAGCGGSNSFPTTAGAYSQTNRSSNCNLGSVKFNFDVSIEAAADIDYTVDVDTVCNTLTVQFTNNSRNANVYEWEFGNGVASPLSEPIVNYVNFGTYQIRLVAIDTICDISDTAYLTIVHDTGIAPKAGFEVDYTVCDATRTVYLTNQSRKSTNYTWNMGNGDILTGFEPAYSYPQEGQYTITMIAEDTACNKFDTTRAVVNFVTDIEAPVVHITPSDCKNGRFDVRYENDSSYYRYRWEWEDGTVEWDKFPDTKAPRSGVQTVKLTIVDDVCNSIWNYEFELDIDRIDNRIYIPNAFSPNGDGVNDVLLLKGNTCLRNTRFVIMNRWGQEVFVTDTPFSEFWDGRFKDGNIKQDTYVYVFYSEDGERKGYVTIIP</sequence>
<feature type="transmembrane region" description="Helical" evidence="1">
    <location>
        <begin position="21"/>
        <end position="41"/>
    </location>
</feature>
<reference evidence="3 4" key="1">
    <citation type="submission" date="2019-09" db="EMBL/GenBank/DDBJ databases">
        <title>Genomes of family Cryomorphaceae.</title>
        <authorList>
            <person name="Bowman J.P."/>
        </authorList>
    </citation>
    <scope>NUCLEOTIDE SEQUENCE [LARGE SCALE GENOMIC DNA]</scope>
    <source>
        <strain evidence="3 4">LMG 25704</strain>
    </source>
</reference>
<dbReference type="Pfam" id="PF00801">
    <property type="entry name" value="PKD"/>
    <property type="match status" value="1"/>
</dbReference>
<evidence type="ECO:0000313" key="3">
    <source>
        <dbReference type="EMBL" id="KAB2814173.1"/>
    </source>
</evidence>
<dbReference type="Pfam" id="PF13585">
    <property type="entry name" value="CHU_C"/>
    <property type="match status" value="1"/>
</dbReference>
<keyword evidence="4" id="KW-1185">Reference proteome</keyword>
<dbReference type="InterPro" id="IPR000601">
    <property type="entry name" value="PKD_dom"/>
</dbReference>
<name>A0A6N6RIJ9_9FLAO</name>
<organism evidence="3 4">
    <name type="scientific">Phaeocystidibacter luteus</name>
    <dbReference type="NCBI Taxonomy" id="911197"/>
    <lineage>
        <taxon>Bacteria</taxon>
        <taxon>Pseudomonadati</taxon>
        <taxon>Bacteroidota</taxon>
        <taxon>Flavobacteriia</taxon>
        <taxon>Flavobacteriales</taxon>
        <taxon>Phaeocystidibacteraceae</taxon>
        <taxon>Phaeocystidibacter</taxon>
    </lineage>
</organism>
<dbReference type="Pfam" id="PF25778">
    <property type="entry name" value="DUF7948"/>
    <property type="match status" value="1"/>
</dbReference>
<dbReference type="InterPro" id="IPR057708">
    <property type="entry name" value="DUF7948"/>
</dbReference>
<evidence type="ECO:0000313" key="4">
    <source>
        <dbReference type="Proteomes" id="UP000468650"/>
    </source>
</evidence>
<dbReference type="PANTHER" id="PTHR35580">
    <property type="entry name" value="CELL SURFACE GLYCOPROTEIN (S-LAYER PROTEIN)-LIKE PROTEIN"/>
    <property type="match status" value="1"/>
</dbReference>
<keyword evidence="1" id="KW-0472">Membrane</keyword>
<dbReference type="AlphaFoldDB" id="A0A6N6RIJ9"/>